<evidence type="ECO:0000256" key="1">
    <source>
        <dbReference type="SAM" id="SignalP"/>
    </source>
</evidence>
<evidence type="ECO:0000313" key="2">
    <source>
        <dbReference type="EMBL" id="ORZ08939.1"/>
    </source>
</evidence>
<reference evidence="2 3" key="1">
    <citation type="submission" date="2016-07" db="EMBL/GenBank/DDBJ databases">
        <title>Pervasive Adenine N6-methylation of Active Genes in Fungi.</title>
        <authorList>
            <consortium name="DOE Joint Genome Institute"/>
            <person name="Mondo S.J."/>
            <person name="Dannebaum R.O."/>
            <person name="Kuo R.C."/>
            <person name="Labutti K."/>
            <person name="Haridas S."/>
            <person name="Kuo A."/>
            <person name="Salamov A."/>
            <person name="Ahrendt S.R."/>
            <person name="Lipzen A."/>
            <person name="Sullivan W."/>
            <person name="Andreopoulos W.B."/>
            <person name="Clum A."/>
            <person name="Lindquist E."/>
            <person name="Daum C."/>
            <person name="Ramamoorthy G.K."/>
            <person name="Gryganskyi A."/>
            <person name="Culley D."/>
            <person name="Magnuson J.K."/>
            <person name="James T.Y."/>
            <person name="O'Malley M.A."/>
            <person name="Stajich J.E."/>
            <person name="Spatafora J.W."/>
            <person name="Visel A."/>
            <person name="Grigoriev I.V."/>
        </authorList>
    </citation>
    <scope>NUCLEOTIDE SEQUENCE [LARGE SCALE GENOMIC DNA]</scope>
    <source>
        <strain evidence="2 3">NRRL 1336</strain>
    </source>
</reference>
<name>A0A1X2I434_9FUNG</name>
<proteinExistence type="predicted"/>
<evidence type="ECO:0000313" key="3">
    <source>
        <dbReference type="Proteomes" id="UP000193560"/>
    </source>
</evidence>
<comment type="caution">
    <text evidence="2">The sequence shown here is derived from an EMBL/GenBank/DDBJ whole genome shotgun (WGS) entry which is preliminary data.</text>
</comment>
<dbReference type="EMBL" id="MCGE01000029">
    <property type="protein sequence ID" value="ORZ08939.1"/>
    <property type="molecule type" value="Genomic_DNA"/>
</dbReference>
<keyword evidence="1" id="KW-0732">Signal</keyword>
<feature type="chain" id="PRO_5013027352" evidence="1">
    <location>
        <begin position="24"/>
        <end position="82"/>
    </location>
</feature>
<keyword evidence="3" id="KW-1185">Reference proteome</keyword>
<feature type="signal peptide" evidence="1">
    <location>
        <begin position="1"/>
        <end position="23"/>
    </location>
</feature>
<accession>A0A1X2I434</accession>
<dbReference type="AlphaFoldDB" id="A0A1X2I434"/>
<sequence length="82" mass="9326">MMCRRQILILCTAVFLFVITTEAANCFCKKIDTQFTEDCCQGCHGDLRENGDTHCHFDEYSFLSDFNRCCDSYGGMARCTIG</sequence>
<protein>
    <submittedName>
        <fullName evidence="2">Uncharacterized protein</fullName>
    </submittedName>
</protein>
<dbReference type="Proteomes" id="UP000193560">
    <property type="component" value="Unassembled WGS sequence"/>
</dbReference>
<organism evidence="2 3">
    <name type="scientific">Absidia repens</name>
    <dbReference type="NCBI Taxonomy" id="90262"/>
    <lineage>
        <taxon>Eukaryota</taxon>
        <taxon>Fungi</taxon>
        <taxon>Fungi incertae sedis</taxon>
        <taxon>Mucoromycota</taxon>
        <taxon>Mucoromycotina</taxon>
        <taxon>Mucoromycetes</taxon>
        <taxon>Mucorales</taxon>
        <taxon>Cunninghamellaceae</taxon>
        <taxon>Absidia</taxon>
    </lineage>
</organism>
<gene>
    <name evidence="2" type="ORF">BCR42DRAFT_424316</name>
</gene>
<dbReference type="OrthoDB" id="2262948at2759"/>